<reference evidence="1" key="1">
    <citation type="submission" date="2019-06" db="EMBL/GenBank/DDBJ databases">
        <title>G10K-VGP Goodes thornscrub tortoise genome, primary haplotype.</title>
        <authorList>
            <person name="Murphy B."/>
            <person name="Edwards T."/>
            <person name="Rhie A."/>
            <person name="Koren S."/>
            <person name="Phillippy A."/>
            <person name="Fedrigo O."/>
            <person name="Haase B."/>
            <person name="Mountcastle J."/>
            <person name="Lewin H."/>
            <person name="Damas J."/>
            <person name="Howe K."/>
            <person name="Formenti G."/>
            <person name="Myers G."/>
            <person name="Durbin R."/>
            <person name="Jarvis E.D."/>
        </authorList>
    </citation>
    <scope>NUCLEOTIDE SEQUENCE [LARGE SCALE GENOMIC DNA]</scope>
</reference>
<proteinExistence type="predicted"/>
<dbReference type="Pfam" id="PF14769">
    <property type="entry name" value="CLAMP"/>
    <property type="match status" value="1"/>
</dbReference>
<evidence type="ECO:0000313" key="2">
    <source>
        <dbReference type="Proteomes" id="UP000694390"/>
    </source>
</evidence>
<dbReference type="PANTHER" id="PTHR28457:SF3">
    <property type="entry name" value="CILIARY-ASSOCIATED CALCIUM-BINDING COILED-COIL PROTEIN 1"/>
    <property type="match status" value="1"/>
</dbReference>
<accession>A0A8C4WQG5</accession>
<dbReference type="InterPro" id="IPR032727">
    <property type="entry name" value="CLAMP"/>
</dbReference>
<name>A0A8C4WQG5_9SAUR</name>
<reference evidence="1" key="3">
    <citation type="submission" date="2025-09" db="UniProtKB">
        <authorList>
            <consortium name="Ensembl"/>
        </authorList>
    </citation>
    <scope>IDENTIFICATION</scope>
</reference>
<dbReference type="AlphaFoldDB" id="A0A8C4WQG5"/>
<dbReference type="Proteomes" id="UP000694390">
    <property type="component" value="Chromosome 7"/>
</dbReference>
<dbReference type="Ensembl" id="ENSGEVT00005020500.1">
    <property type="protein sequence ID" value="ENSGEVP00005019519.1"/>
    <property type="gene ID" value="ENSGEVG00005013612.1"/>
</dbReference>
<evidence type="ECO:0000313" key="1">
    <source>
        <dbReference type="Ensembl" id="ENSGEVP00005019519.1"/>
    </source>
</evidence>
<dbReference type="GeneTree" id="ENSGT00390000004181"/>
<dbReference type="OrthoDB" id="2126027at2759"/>
<sequence length="212" mass="23749">MASHATIQTLKKSLSTVPRKHLSHLSKRITLEDNIKELGRAMAGIGESHSEKSGGLDFFSVDQAKAIISYLKISLFQHYKLYEYLFHKPREELVIGDENVVELVKPMDPLFPAPLEEGISYDMYSSFIALPPESEVETQEIDQECHPEGLQPETESLDIDSMAGFTIEDVKSVLGQITTEIIGSLQKHFITNDITLSENSLILLKCSCMDYA</sequence>
<protein>
    <submittedName>
        <fullName evidence="1">Ciliary associated calcium binding coiled-coil 1</fullName>
    </submittedName>
</protein>
<organism evidence="1 2">
    <name type="scientific">Gopherus evgoodei</name>
    <name type="common">Goodes thornscrub tortoise</name>
    <dbReference type="NCBI Taxonomy" id="1825980"/>
    <lineage>
        <taxon>Eukaryota</taxon>
        <taxon>Metazoa</taxon>
        <taxon>Chordata</taxon>
        <taxon>Craniata</taxon>
        <taxon>Vertebrata</taxon>
        <taxon>Euteleostomi</taxon>
        <taxon>Archelosauria</taxon>
        <taxon>Testudinata</taxon>
        <taxon>Testudines</taxon>
        <taxon>Cryptodira</taxon>
        <taxon>Durocryptodira</taxon>
        <taxon>Testudinoidea</taxon>
        <taxon>Testudinidae</taxon>
        <taxon>Gopherus</taxon>
    </lineage>
</organism>
<keyword evidence="2" id="KW-1185">Reference proteome</keyword>
<gene>
    <name evidence="1" type="primary">CABCOCO1</name>
</gene>
<dbReference type="PANTHER" id="PTHR28457">
    <property type="entry name" value="COILED-COIL DOMAIN-CONTAINING PROTEIN 189"/>
    <property type="match status" value="1"/>
</dbReference>
<reference evidence="1" key="2">
    <citation type="submission" date="2025-08" db="UniProtKB">
        <authorList>
            <consortium name="Ensembl"/>
        </authorList>
    </citation>
    <scope>IDENTIFICATION</scope>
</reference>